<comment type="catalytic activity">
    <reaction evidence="3">
        <text>a purine D-ribonucleoside + phosphate = a purine nucleobase + alpha-D-ribose 1-phosphate</text>
        <dbReference type="Rhea" id="RHEA:19805"/>
        <dbReference type="ChEBI" id="CHEBI:26386"/>
        <dbReference type="ChEBI" id="CHEBI:43474"/>
        <dbReference type="ChEBI" id="CHEBI:57720"/>
        <dbReference type="ChEBI" id="CHEBI:142355"/>
        <dbReference type="EC" id="2.4.2.1"/>
    </reaction>
</comment>
<dbReference type="PATRIC" id="fig|1286631.3.peg.880"/>
<dbReference type="EC" id="2.4.2.2" evidence="3"/>
<evidence type="ECO:0000256" key="1">
    <source>
        <dbReference type="ARBA" id="ARBA00022676"/>
    </source>
</evidence>
<comment type="catalytic activity">
    <reaction evidence="3">
        <text>thymidine + phosphate = 2-deoxy-alpha-D-ribose 1-phosphate + thymine</text>
        <dbReference type="Rhea" id="RHEA:16037"/>
        <dbReference type="ChEBI" id="CHEBI:17748"/>
        <dbReference type="ChEBI" id="CHEBI:17821"/>
        <dbReference type="ChEBI" id="CHEBI:43474"/>
        <dbReference type="ChEBI" id="CHEBI:57259"/>
        <dbReference type="EC" id="2.4.2.2"/>
    </reaction>
</comment>
<keyword evidence="1 3" id="KW-0328">Glycosyltransferase</keyword>
<comment type="function">
    <text evidence="3">Catalyzes the phosphorolysis of diverse nucleosides, yielding D-ribose 1-phosphate and the respective free bases. Can use uridine, adenosine, guanosine, cytidine, thymidine, inosine and xanthosine as substrates. Also catalyzes the reverse reactions.</text>
</comment>
<comment type="caution">
    <text evidence="4">The sequence shown here is derived from an EMBL/GenBank/DDBJ whole genome shotgun (WGS) entry which is preliminary data.</text>
</comment>
<dbReference type="EMBL" id="AZRA01000023">
    <property type="protein sequence ID" value="KDB53526.1"/>
    <property type="molecule type" value="Genomic_DNA"/>
</dbReference>
<dbReference type="Pfam" id="PF06865">
    <property type="entry name" value="Ppnp"/>
    <property type="match status" value="1"/>
</dbReference>
<reference evidence="4 5" key="1">
    <citation type="journal article" date="2014" name="FEMS Microbiol. Ecol.">
        <title>Sphaerotilus natans encrusted with nanoball-shaped Fe(III) oxide minerals formed by nitrate-reducing mixotrophic Fe(II) oxidation.</title>
        <authorList>
            <person name="Park S."/>
            <person name="Kim D.H."/>
            <person name="Lee J.H."/>
            <person name="Hur H.G."/>
        </authorList>
    </citation>
    <scope>NUCLEOTIDE SEQUENCE [LARGE SCALE GENOMIC DNA]</scope>
    <source>
        <strain evidence="4 5">DSM 6575</strain>
    </source>
</reference>
<dbReference type="GO" id="GO:0004850">
    <property type="term" value="F:uridine phosphorylase activity"/>
    <property type="evidence" value="ECO:0007669"/>
    <property type="project" value="RHEA"/>
</dbReference>
<dbReference type="SUPFAM" id="SSF51182">
    <property type="entry name" value="RmlC-like cupins"/>
    <property type="match status" value="1"/>
</dbReference>
<organism evidence="4 5">
    <name type="scientific">Sphaerotilus natans subsp. natans DSM 6575</name>
    <dbReference type="NCBI Taxonomy" id="1286631"/>
    <lineage>
        <taxon>Bacteria</taxon>
        <taxon>Pseudomonadati</taxon>
        <taxon>Pseudomonadota</taxon>
        <taxon>Betaproteobacteria</taxon>
        <taxon>Burkholderiales</taxon>
        <taxon>Sphaerotilaceae</taxon>
        <taxon>Sphaerotilus</taxon>
    </lineage>
</organism>
<comment type="catalytic activity">
    <reaction evidence="3">
        <text>uridine + phosphate = alpha-D-ribose 1-phosphate + uracil</text>
        <dbReference type="Rhea" id="RHEA:24388"/>
        <dbReference type="ChEBI" id="CHEBI:16704"/>
        <dbReference type="ChEBI" id="CHEBI:17568"/>
        <dbReference type="ChEBI" id="CHEBI:43474"/>
        <dbReference type="ChEBI" id="CHEBI:57720"/>
        <dbReference type="EC" id="2.4.2.2"/>
    </reaction>
</comment>
<dbReference type="RefSeq" id="WP_037478698.1">
    <property type="nucleotide sequence ID" value="NZ_AZRA01000023.1"/>
</dbReference>
<proteinExistence type="inferred from homology"/>
<evidence type="ECO:0000256" key="2">
    <source>
        <dbReference type="ARBA" id="ARBA00022679"/>
    </source>
</evidence>
<dbReference type="InterPro" id="IPR014710">
    <property type="entry name" value="RmlC-like_jellyroll"/>
</dbReference>
<dbReference type="CDD" id="cd20296">
    <property type="entry name" value="cupin_PpnP-like"/>
    <property type="match status" value="1"/>
</dbReference>
<gene>
    <name evidence="3" type="primary">ppnP</name>
    <name evidence="4" type="ORF">X805_08910</name>
</gene>
<dbReference type="InterPro" id="IPR009664">
    <property type="entry name" value="Ppnp"/>
</dbReference>
<keyword evidence="5" id="KW-1185">Reference proteome</keyword>
<comment type="catalytic activity">
    <reaction evidence="3">
        <text>inosine + phosphate = alpha-D-ribose 1-phosphate + hypoxanthine</text>
        <dbReference type="Rhea" id="RHEA:27646"/>
        <dbReference type="ChEBI" id="CHEBI:17368"/>
        <dbReference type="ChEBI" id="CHEBI:17596"/>
        <dbReference type="ChEBI" id="CHEBI:43474"/>
        <dbReference type="ChEBI" id="CHEBI:57720"/>
        <dbReference type="EC" id="2.4.2.1"/>
    </reaction>
</comment>
<dbReference type="EC" id="2.4.2.1" evidence="3"/>
<comment type="catalytic activity">
    <reaction evidence="3">
        <text>guanosine + phosphate = alpha-D-ribose 1-phosphate + guanine</text>
        <dbReference type="Rhea" id="RHEA:13233"/>
        <dbReference type="ChEBI" id="CHEBI:16235"/>
        <dbReference type="ChEBI" id="CHEBI:16750"/>
        <dbReference type="ChEBI" id="CHEBI:43474"/>
        <dbReference type="ChEBI" id="CHEBI:57720"/>
        <dbReference type="EC" id="2.4.2.1"/>
    </reaction>
</comment>
<dbReference type="HAMAP" id="MF_01537">
    <property type="entry name" value="Nucleos_phosphorylase_PpnP"/>
    <property type="match status" value="1"/>
</dbReference>
<dbReference type="InterPro" id="IPR011051">
    <property type="entry name" value="RmlC_Cupin_sf"/>
</dbReference>
<comment type="catalytic activity">
    <reaction evidence="3">
        <text>cytidine + phosphate = cytosine + alpha-D-ribose 1-phosphate</text>
        <dbReference type="Rhea" id="RHEA:52540"/>
        <dbReference type="ChEBI" id="CHEBI:16040"/>
        <dbReference type="ChEBI" id="CHEBI:17562"/>
        <dbReference type="ChEBI" id="CHEBI:43474"/>
        <dbReference type="ChEBI" id="CHEBI:57720"/>
        <dbReference type="EC" id="2.4.2.2"/>
    </reaction>
</comment>
<name>A0A059KQ40_9BURK</name>
<comment type="catalytic activity">
    <reaction evidence="3">
        <text>adenosine + phosphate = alpha-D-ribose 1-phosphate + adenine</text>
        <dbReference type="Rhea" id="RHEA:27642"/>
        <dbReference type="ChEBI" id="CHEBI:16335"/>
        <dbReference type="ChEBI" id="CHEBI:16708"/>
        <dbReference type="ChEBI" id="CHEBI:43474"/>
        <dbReference type="ChEBI" id="CHEBI:57720"/>
        <dbReference type="EC" id="2.4.2.1"/>
    </reaction>
</comment>
<evidence type="ECO:0000256" key="3">
    <source>
        <dbReference type="HAMAP-Rule" id="MF_01537"/>
    </source>
</evidence>
<dbReference type="GO" id="GO:0005829">
    <property type="term" value="C:cytosol"/>
    <property type="evidence" value="ECO:0007669"/>
    <property type="project" value="TreeGrafter"/>
</dbReference>
<comment type="similarity">
    <text evidence="3">Belongs to the nucleoside phosphorylase PpnP family.</text>
</comment>
<dbReference type="Proteomes" id="UP000026714">
    <property type="component" value="Unassembled WGS sequence"/>
</dbReference>
<evidence type="ECO:0000313" key="4">
    <source>
        <dbReference type="EMBL" id="KDB53526.1"/>
    </source>
</evidence>
<evidence type="ECO:0000313" key="5">
    <source>
        <dbReference type="Proteomes" id="UP000026714"/>
    </source>
</evidence>
<dbReference type="GO" id="GO:0009032">
    <property type="term" value="F:thymidine phosphorylase activity"/>
    <property type="evidence" value="ECO:0007669"/>
    <property type="project" value="RHEA"/>
</dbReference>
<dbReference type="GO" id="GO:0004731">
    <property type="term" value="F:purine-nucleoside phosphorylase activity"/>
    <property type="evidence" value="ECO:0007669"/>
    <property type="project" value="UniProtKB-UniRule"/>
</dbReference>
<dbReference type="STRING" id="34103.SAMN05421778_12264"/>
<dbReference type="GO" id="GO:0047975">
    <property type="term" value="F:guanosine phosphorylase activity"/>
    <property type="evidence" value="ECO:0007669"/>
    <property type="project" value="RHEA"/>
</dbReference>
<comment type="catalytic activity">
    <reaction evidence="3">
        <text>xanthosine + phosphate = alpha-D-ribose 1-phosphate + xanthine</text>
        <dbReference type="Rhea" id="RHEA:27638"/>
        <dbReference type="ChEBI" id="CHEBI:17712"/>
        <dbReference type="ChEBI" id="CHEBI:18107"/>
        <dbReference type="ChEBI" id="CHEBI:43474"/>
        <dbReference type="ChEBI" id="CHEBI:57720"/>
        <dbReference type="EC" id="2.4.2.1"/>
    </reaction>
</comment>
<dbReference type="AlphaFoldDB" id="A0A059KQ40"/>
<dbReference type="PANTHER" id="PTHR36540:SF1">
    <property type="entry name" value="PYRIMIDINE_PURINE NUCLEOSIDE PHOSPHORYLASE"/>
    <property type="match status" value="1"/>
</dbReference>
<protein>
    <recommendedName>
        <fullName evidence="3">Pyrimidine/purine nucleoside phosphorylase</fullName>
        <ecNumber evidence="3">2.4.2.1</ecNumber>
        <ecNumber evidence="3">2.4.2.2</ecNumber>
    </recommendedName>
    <alternativeName>
        <fullName evidence="3">Adenosine phosphorylase</fullName>
    </alternativeName>
    <alternativeName>
        <fullName evidence="3">Cytidine phosphorylase</fullName>
    </alternativeName>
    <alternativeName>
        <fullName evidence="3">Guanosine phosphorylase</fullName>
    </alternativeName>
    <alternativeName>
        <fullName evidence="3">Inosine phosphorylase</fullName>
    </alternativeName>
    <alternativeName>
        <fullName evidence="3">Thymidine phosphorylase</fullName>
    </alternativeName>
    <alternativeName>
        <fullName evidence="3">Uridine phosphorylase</fullName>
    </alternativeName>
    <alternativeName>
        <fullName evidence="3">Xanthosine phosphorylase</fullName>
    </alternativeName>
</protein>
<accession>A0A059KQ40</accession>
<dbReference type="Gene3D" id="2.60.120.10">
    <property type="entry name" value="Jelly Rolls"/>
    <property type="match status" value="1"/>
</dbReference>
<dbReference type="PANTHER" id="PTHR36540">
    <property type="entry name" value="PYRIMIDINE/PURINE NUCLEOSIDE PHOSPHORYLASE"/>
    <property type="match status" value="1"/>
</dbReference>
<sequence length="107" mass="11414">MSITAQLDGVAVSTQANVYFDGRCVSHTVTFADGTRKSVGVILPAELNFGTGAPEIMETVAGSCSVRLPGASEWQTFGPGEKFSVPGNARFDIRVEGEPYHYICHFG</sequence>
<keyword evidence="2 3" id="KW-0808">Transferase</keyword>
<dbReference type="eggNOG" id="COG3123">
    <property type="taxonomic scope" value="Bacteria"/>
</dbReference>